<dbReference type="PANTHER" id="PTHR31642:SF310">
    <property type="entry name" value="FATTY ALCOHOL:CAFFEOYL-COA ACYLTRANSFERASE"/>
    <property type="match status" value="1"/>
</dbReference>
<dbReference type="PANTHER" id="PTHR31642">
    <property type="entry name" value="TRICHOTHECENE 3-O-ACETYLTRANSFERASE"/>
    <property type="match status" value="1"/>
</dbReference>
<dbReference type="EMBL" id="BAUL01000275">
    <property type="protein sequence ID" value="GAD99058.1"/>
    <property type="molecule type" value="Genomic_DNA"/>
</dbReference>
<dbReference type="InterPro" id="IPR023213">
    <property type="entry name" value="CAT-like_dom_sf"/>
</dbReference>
<evidence type="ECO:0000256" key="1">
    <source>
        <dbReference type="ARBA" id="ARBA00022679"/>
    </source>
</evidence>
<keyword evidence="3" id="KW-1185">Reference proteome</keyword>
<dbReference type="InterPro" id="IPR050317">
    <property type="entry name" value="Plant_Fungal_Acyltransferase"/>
</dbReference>
<dbReference type="Pfam" id="PF02458">
    <property type="entry name" value="Transferase"/>
    <property type="match status" value="1"/>
</dbReference>
<evidence type="ECO:0000313" key="3">
    <source>
        <dbReference type="Proteomes" id="UP000018001"/>
    </source>
</evidence>
<comment type="caution">
    <text evidence="2">The sequence shown here is derived from an EMBL/GenBank/DDBJ whole genome shotgun (WGS) entry which is preliminary data.</text>
</comment>
<proteinExistence type="predicted"/>
<protein>
    <submittedName>
        <fullName evidence="2">Transferase family protein</fullName>
    </submittedName>
</protein>
<keyword evidence="1 2" id="KW-0808">Transferase</keyword>
<dbReference type="GO" id="GO:0044550">
    <property type="term" value="P:secondary metabolite biosynthetic process"/>
    <property type="evidence" value="ECO:0007669"/>
    <property type="project" value="TreeGrafter"/>
</dbReference>
<sequence length="448" mass="50017">MDETRIYELSDLDKMGFMKSVQLVIFYELQPNVDVDRLISSVTEGVKNATHQLPFMAGNFKFDDTSRPYIETSPRSELEVGISRFDDKEQQSLSALAKRSFSPNDIDFAQFLPDEPATGKPVCALQLSLIEGGLVLGFRMNHAAGDWASIDTFMSLVCQSSKAYQEDQKMPTYAPDLNRTPFNTPAPDPTILRKDHLKRLPIFYVMDKSQFKPTQPPPLRCSIYKISEPAIQQLKAQCTPHLSEVDYVSSYDCISALMWKSLTRARLQIHPEKSTSPSRFVHPIDVRSRDPEKKTSKQYFGNAVIGTQAGPLTAEALVSHGDRGLADAATLIRKSVNSVDLSTISHMTSLIASLSPTETLGSTSDFNDMDIFMNSWYSGNAEKYDIGPGSVPVACRPANGMPGSCIVILPKFSRGDRKIYEILVYATDEENEMLKKDAELQKYFEFVA</sequence>
<dbReference type="AlphaFoldDB" id="V5G3R5"/>
<dbReference type="Proteomes" id="UP000018001">
    <property type="component" value="Unassembled WGS sequence"/>
</dbReference>
<dbReference type="eggNOG" id="ENOG502RS4F">
    <property type="taxonomic scope" value="Eukaryota"/>
</dbReference>
<dbReference type="Gene3D" id="3.30.559.10">
    <property type="entry name" value="Chloramphenicol acetyltransferase-like domain"/>
    <property type="match status" value="2"/>
</dbReference>
<dbReference type="InParanoid" id="V5G3R5"/>
<gene>
    <name evidence="2" type="ORF">PVAR5_7764</name>
</gene>
<dbReference type="OrthoDB" id="1862401at2759"/>
<accession>V5G3R5</accession>
<dbReference type="HOGENOM" id="CLU_026450_2_1_1"/>
<reference evidence="3" key="1">
    <citation type="journal article" date="2014" name="Genome Announc.">
        <title>Draft genome sequence of the formaldehyde-resistant fungus Byssochlamys spectabilis No. 5 (anamorph Paecilomyces variotii No. 5) (NBRC109023).</title>
        <authorList>
            <person name="Oka T."/>
            <person name="Ekino K."/>
            <person name="Fukuda K."/>
            <person name="Nomura Y."/>
        </authorList>
    </citation>
    <scope>NUCLEOTIDE SEQUENCE [LARGE SCALE GENOMIC DNA]</scope>
    <source>
        <strain evidence="3">No. 5 / NBRC 109023</strain>
    </source>
</reference>
<dbReference type="GO" id="GO:0016747">
    <property type="term" value="F:acyltransferase activity, transferring groups other than amino-acyl groups"/>
    <property type="evidence" value="ECO:0007669"/>
    <property type="project" value="TreeGrafter"/>
</dbReference>
<evidence type="ECO:0000313" key="2">
    <source>
        <dbReference type="EMBL" id="GAD99058.1"/>
    </source>
</evidence>
<name>V5G3R5_BYSSN</name>
<organism evidence="2 3">
    <name type="scientific">Byssochlamys spectabilis (strain No. 5 / NBRC 109023)</name>
    <name type="common">Paecilomyces variotii</name>
    <dbReference type="NCBI Taxonomy" id="1356009"/>
    <lineage>
        <taxon>Eukaryota</taxon>
        <taxon>Fungi</taxon>
        <taxon>Dikarya</taxon>
        <taxon>Ascomycota</taxon>
        <taxon>Pezizomycotina</taxon>
        <taxon>Eurotiomycetes</taxon>
        <taxon>Eurotiomycetidae</taxon>
        <taxon>Eurotiales</taxon>
        <taxon>Thermoascaceae</taxon>
        <taxon>Paecilomyces</taxon>
    </lineage>
</organism>